<keyword evidence="3" id="KW-0819">tRNA processing</keyword>
<dbReference type="eggNOG" id="ENOG502QYZD">
    <property type="taxonomic scope" value="Eukaryota"/>
</dbReference>
<dbReference type="InParanoid" id="B8C2D1"/>
<gene>
    <name evidence="5" type="ORF">THAPSDRAFT_5241</name>
</gene>
<dbReference type="GO" id="GO:0003723">
    <property type="term" value="F:RNA binding"/>
    <property type="evidence" value="ECO:0000318"/>
    <property type="project" value="GO_Central"/>
</dbReference>
<sequence length="427" mass="47613">MSVQQKQYDLNVPLSSTSAATPSSTSWKRRQLAHIYTKRLHQLGYHGVSFCHTAYGRLDAKQEDADVNLPWRDLMSDTDGSTETSTDDSIFSFGKINSLGMQVYRRLNIIVEEGSDVSRILLPSTQASGDTSYTELFQKYDIISLQPMNEPALQNICELLTNDTISRQIDILVLEYATGARGGFGLPYKIRKEYALKVMEAGVTFELCYGTAMIDPKRRQGFLRTMIDFQTNYNSIQKKHLLLNKHIGPRHDGLKCKSDKLPLLLSSGARQNYSQGTDEGMLALRSPHDVRSAVGHLSIGGEWLGSSKVDGEDDHVKANKKKQMVVLSAAEKVLTRARDRSTDVVVTHQNKDKKRKSGFHAKFNIRAHVQGLHRSKQTKGVDDEDKGIDSESVSSNKGSTSLVDWLSEAIMTANDTNEKVNVVEATK</sequence>
<dbReference type="SUPFAM" id="SSF89550">
    <property type="entry name" value="PHP domain-like"/>
    <property type="match status" value="1"/>
</dbReference>
<organism evidence="5 6">
    <name type="scientific">Thalassiosira pseudonana</name>
    <name type="common">Marine diatom</name>
    <name type="synonym">Cyclotella nana</name>
    <dbReference type="NCBI Taxonomy" id="35128"/>
    <lineage>
        <taxon>Eukaryota</taxon>
        <taxon>Sar</taxon>
        <taxon>Stramenopiles</taxon>
        <taxon>Ochrophyta</taxon>
        <taxon>Bacillariophyta</taxon>
        <taxon>Coscinodiscophyceae</taxon>
        <taxon>Thalassiosirophycidae</taxon>
        <taxon>Thalassiosirales</taxon>
        <taxon>Thalassiosiraceae</taxon>
        <taxon>Thalassiosira</taxon>
    </lineage>
</organism>
<name>B8C2D1_THAPS</name>
<reference evidence="5 6" key="2">
    <citation type="journal article" date="2008" name="Nature">
        <title>The Phaeodactylum genome reveals the evolutionary history of diatom genomes.</title>
        <authorList>
            <person name="Bowler C."/>
            <person name="Allen A.E."/>
            <person name="Badger J.H."/>
            <person name="Grimwood J."/>
            <person name="Jabbari K."/>
            <person name="Kuo A."/>
            <person name="Maheswari U."/>
            <person name="Martens C."/>
            <person name="Maumus F."/>
            <person name="Otillar R.P."/>
            <person name="Rayko E."/>
            <person name="Salamov A."/>
            <person name="Vandepoele K."/>
            <person name="Beszteri B."/>
            <person name="Gruber A."/>
            <person name="Heijde M."/>
            <person name="Katinka M."/>
            <person name="Mock T."/>
            <person name="Valentin K."/>
            <person name="Verret F."/>
            <person name="Berges J.A."/>
            <person name="Brownlee C."/>
            <person name="Cadoret J.P."/>
            <person name="Chiovitti A."/>
            <person name="Choi C.J."/>
            <person name="Coesel S."/>
            <person name="De Martino A."/>
            <person name="Detter J.C."/>
            <person name="Durkin C."/>
            <person name="Falciatore A."/>
            <person name="Fournet J."/>
            <person name="Haruta M."/>
            <person name="Huysman M.J."/>
            <person name="Jenkins B.D."/>
            <person name="Jiroutova K."/>
            <person name="Jorgensen R.E."/>
            <person name="Joubert Y."/>
            <person name="Kaplan A."/>
            <person name="Kroger N."/>
            <person name="Kroth P.G."/>
            <person name="La Roche J."/>
            <person name="Lindquist E."/>
            <person name="Lommer M."/>
            <person name="Martin-Jezequel V."/>
            <person name="Lopez P.J."/>
            <person name="Lucas S."/>
            <person name="Mangogna M."/>
            <person name="McGinnis K."/>
            <person name="Medlin L.K."/>
            <person name="Montsant A."/>
            <person name="Oudot-Le Secq M.P."/>
            <person name="Napoli C."/>
            <person name="Obornik M."/>
            <person name="Parker M.S."/>
            <person name="Petit J.L."/>
            <person name="Porcel B.M."/>
            <person name="Poulsen N."/>
            <person name="Robison M."/>
            <person name="Rychlewski L."/>
            <person name="Rynearson T.A."/>
            <person name="Schmutz J."/>
            <person name="Shapiro H."/>
            <person name="Siaut M."/>
            <person name="Stanley M."/>
            <person name="Sussman M.R."/>
            <person name="Taylor A.R."/>
            <person name="Vardi A."/>
            <person name="von Dassow P."/>
            <person name="Vyverman W."/>
            <person name="Willis A."/>
            <person name="Wyrwicz L.S."/>
            <person name="Rokhsar D.S."/>
            <person name="Weissenbach J."/>
            <person name="Armbrust E.V."/>
            <person name="Green B.R."/>
            <person name="Van de Peer Y."/>
            <person name="Grigoriev I.V."/>
        </authorList>
    </citation>
    <scope>NUCLEOTIDE SEQUENCE [LARGE SCALE GENOMIC DNA]</scope>
    <source>
        <strain evidence="5 6">CCMP1335</strain>
    </source>
</reference>
<evidence type="ECO:0000256" key="2">
    <source>
        <dbReference type="ARBA" id="ARBA00007331"/>
    </source>
</evidence>
<dbReference type="PANTHER" id="PTHR13031">
    <property type="entry name" value="RIBONUCLEASE P SUBUNIT P30"/>
    <property type="match status" value="1"/>
</dbReference>
<evidence type="ECO:0000256" key="1">
    <source>
        <dbReference type="ARBA" id="ARBA00004123"/>
    </source>
</evidence>
<reference evidence="5 6" key="1">
    <citation type="journal article" date="2004" name="Science">
        <title>The genome of the diatom Thalassiosira pseudonana: ecology, evolution, and metabolism.</title>
        <authorList>
            <person name="Armbrust E.V."/>
            <person name="Berges J.A."/>
            <person name="Bowler C."/>
            <person name="Green B.R."/>
            <person name="Martinez D."/>
            <person name="Putnam N.H."/>
            <person name="Zhou S."/>
            <person name="Allen A.E."/>
            <person name="Apt K.E."/>
            <person name="Bechner M."/>
            <person name="Brzezinski M.A."/>
            <person name="Chaal B.K."/>
            <person name="Chiovitti A."/>
            <person name="Davis A.K."/>
            <person name="Demarest M.S."/>
            <person name="Detter J.C."/>
            <person name="Glavina T."/>
            <person name="Goodstein D."/>
            <person name="Hadi M.Z."/>
            <person name="Hellsten U."/>
            <person name="Hildebrand M."/>
            <person name="Jenkins B.D."/>
            <person name="Jurka J."/>
            <person name="Kapitonov V.V."/>
            <person name="Kroger N."/>
            <person name="Lau W.W."/>
            <person name="Lane T.W."/>
            <person name="Larimer F.W."/>
            <person name="Lippmeier J.C."/>
            <person name="Lucas S."/>
            <person name="Medina M."/>
            <person name="Montsant A."/>
            <person name="Obornik M."/>
            <person name="Parker M.S."/>
            <person name="Palenik B."/>
            <person name="Pazour G.J."/>
            <person name="Richardson P.M."/>
            <person name="Rynearson T.A."/>
            <person name="Saito M.A."/>
            <person name="Schwartz D.C."/>
            <person name="Thamatrakoln K."/>
            <person name="Valentin K."/>
            <person name="Vardi A."/>
            <person name="Wilkerson F.P."/>
            <person name="Rokhsar D.S."/>
        </authorList>
    </citation>
    <scope>NUCLEOTIDE SEQUENCE [LARGE SCALE GENOMIC DNA]</scope>
    <source>
        <strain evidence="5 6">CCMP1335</strain>
    </source>
</reference>
<evidence type="ECO:0000256" key="4">
    <source>
        <dbReference type="SAM" id="MobiDB-lite"/>
    </source>
</evidence>
<dbReference type="STRING" id="35128.B8C2D1"/>
<dbReference type="HOGENOM" id="CLU_643411_0_0_1"/>
<protein>
    <submittedName>
        <fullName evidence="5">Uncharacterized protein</fullName>
    </submittedName>
</protein>
<comment type="subcellular location">
    <subcellularLocation>
        <location evidence="1">Nucleus</location>
    </subcellularLocation>
</comment>
<dbReference type="PANTHER" id="PTHR13031:SF0">
    <property type="entry name" value="RIBONUCLEASE P PROTEIN SUBUNIT P30"/>
    <property type="match status" value="1"/>
</dbReference>
<dbReference type="PaxDb" id="35128-Thaps5241"/>
<dbReference type="KEGG" id="tps:THAPSDRAFT_5241"/>
<evidence type="ECO:0000256" key="3">
    <source>
        <dbReference type="ARBA" id="ARBA00022694"/>
    </source>
</evidence>
<proteinExistence type="inferred from homology"/>
<keyword evidence="6" id="KW-1185">Reference proteome</keyword>
<feature type="region of interest" description="Disordered" evidence="4">
    <location>
        <begin position="371"/>
        <end position="399"/>
    </location>
</feature>
<dbReference type="Proteomes" id="UP000001449">
    <property type="component" value="Chromosome 5"/>
</dbReference>
<dbReference type="RefSeq" id="XP_002290610.1">
    <property type="nucleotide sequence ID" value="XM_002290574.1"/>
</dbReference>
<dbReference type="InterPro" id="IPR002738">
    <property type="entry name" value="RNase_P_p30"/>
</dbReference>
<dbReference type="GO" id="GO:0008033">
    <property type="term" value="P:tRNA processing"/>
    <property type="evidence" value="ECO:0000318"/>
    <property type="project" value="GO_Central"/>
</dbReference>
<accession>B8C2D1</accession>
<dbReference type="GeneID" id="7446419"/>
<feature type="non-terminal residue" evidence="5">
    <location>
        <position position="427"/>
    </location>
</feature>
<comment type="similarity">
    <text evidence="2">Belongs to the eukaryotic/archaeal RNase P protein component 3 family.</text>
</comment>
<dbReference type="InterPro" id="IPR016195">
    <property type="entry name" value="Pol/histidinol_Pase-like"/>
</dbReference>
<evidence type="ECO:0000313" key="6">
    <source>
        <dbReference type="Proteomes" id="UP000001449"/>
    </source>
</evidence>
<dbReference type="AlphaFoldDB" id="B8C2D1"/>
<dbReference type="Pfam" id="PF01876">
    <property type="entry name" value="RNase_P_p30"/>
    <property type="match status" value="1"/>
</dbReference>
<evidence type="ECO:0000313" key="5">
    <source>
        <dbReference type="EMBL" id="EED92362.1"/>
    </source>
</evidence>
<dbReference type="EMBL" id="CM000642">
    <property type="protein sequence ID" value="EED92362.1"/>
    <property type="molecule type" value="Genomic_DNA"/>
</dbReference>
<dbReference type="GO" id="GO:0005655">
    <property type="term" value="C:nucleolar ribonuclease P complex"/>
    <property type="evidence" value="ECO:0000318"/>
    <property type="project" value="GO_Central"/>
</dbReference>